<evidence type="ECO:0000256" key="7">
    <source>
        <dbReference type="ARBA" id="ARBA00022840"/>
    </source>
</evidence>
<evidence type="ECO:0000256" key="9">
    <source>
        <dbReference type="ARBA" id="ARBA00024626"/>
    </source>
</evidence>
<evidence type="ECO:0000313" key="15">
    <source>
        <dbReference type="EMBL" id="CAL1156068.1"/>
    </source>
</evidence>
<dbReference type="EC" id="6.2.1.64" evidence="8 11"/>
<dbReference type="AlphaFoldDB" id="A0A9P1G791"/>
<dbReference type="Proteomes" id="UP001152797">
    <property type="component" value="Unassembled WGS sequence"/>
</dbReference>
<evidence type="ECO:0000256" key="1">
    <source>
        <dbReference type="ARBA" id="ARBA00005032"/>
    </source>
</evidence>
<dbReference type="InterPro" id="IPR000594">
    <property type="entry name" value="ThiF_NAD_FAD-bd"/>
</dbReference>
<organism evidence="14">
    <name type="scientific">Cladocopium goreaui</name>
    <dbReference type="NCBI Taxonomy" id="2562237"/>
    <lineage>
        <taxon>Eukaryota</taxon>
        <taxon>Sar</taxon>
        <taxon>Alveolata</taxon>
        <taxon>Dinophyceae</taxon>
        <taxon>Suessiales</taxon>
        <taxon>Symbiodiniaceae</taxon>
        <taxon>Cladocopium</taxon>
    </lineage>
</organism>
<dbReference type="FunFam" id="1.10.10.520:FF:000001">
    <property type="entry name" value="NEDD8-activating enzyme E1 catalytic subunit"/>
    <property type="match status" value="1"/>
</dbReference>
<feature type="region of interest" description="Disordered" evidence="12">
    <location>
        <begin position="1030"/>
        <end position="1097"/>
    </location>
</feature>
<feature type="region of interest" description="Disordered" evidence="12">
    <location>
        <begin position="598"/>
        <end position="617"/>
    </location>
</feature>
<comment type="caution">
    <text evidence="14">The sequence shown here is derived from an EMBL/GenBank/DDBJ whole genome shotgun (WGS) entry which is preliminary data.</text>
</comment>
<dbReference type="InterPro" id="IPR029052">
    <property type="entry name" value="Metallo-depent_PP-like"/>
</dbReference>
<feature type="compositionally biased region" description="Basic and acidic residues" evidence="12">
    <location>
        <begin position="1039"/>
        <end position="1049"/>
    </location>
</feature>
<evidence type="ECO:0000313" key="16">
    <source>
        <dbReference type="Proteomes" id="UP001152797"/>
    </source>
</evidence>
<dbReference type="InterPro" id="IPR037078">
    <property type="entry name" value="NEDD8-ac_enz1_catalyticsu_C"/>
</dbReference>
<dbReference type="InterPro" id="IPR030468">
    <property type="entry name" value="Uba3_N"/>
</dbReference>
<evidence type="ECO:0000256" key="6">
    <source>
        <dbReference type="ARBA" id="ARBA00022786"/>
    </source>
</evidence>
<comment type="catalytic activity">
    <reaction evidence="9 11">
        <text>ATP + [NEDD8 protein] + [E1 NEDD8-activating enzyme]-L-cysteine = AMP + diphosphate + [E1 NEDD8-activating enzyme]-S-[NEDD8 protein]-yl-L-cysteine.</text>
        <dbReference type="EC" id="6.2.1.64"/>
    </reaction>
</comment>
<dbReference type="GO" id="GO:0005634">
    <property type="term" value="C:nucleus"/>
    <property type="evidence" value="ECO:0007669"/>
    <property type="project" value="TreeGrafter"/>
</dbReference>
<keyword evidence="4 11" id="KW-0436">Ligase</keyword>
<dbReference type="PROSITE" id="PS00865">
    <property type="entry name" value="UBIQUITIN_ACTIVAT_2"/>
    <property type="match status" value="1"/>
</dbReference>
<dbReference type="Gene3D" id="1.10.10.520">
    <property type="entry name" value="Ubiquitin activating enzymes (Uba3). Chain: B, domain 2"/>
    <property type="match status" value="1"/>
</dbReference>
<dbReference type="PANTHER" id="PTHR10953:SF6">
    <property type="entry name" value="NEDD8-ACTIVATING ENZYME E1 CATALYTIC SUBUNIT"/>
    <property type="match status" value="1"/>
</dbReference>
<dbReference type="InterPro" id="IPR033127">
    <property type="entry name" value="UBQ-activ_enz_E1_Cys_AS"/>
</dbReference>
<feature type="domain" description="E2 binding" evidence="13">
    <location>
        <begin position="343"/>
        <end position="430"/>
    </location>
</feature>
<evidence type="ECO:0000256" key="10">
    <source>
        <dbReference type="PROSITE-ProRule" id="PRU10132"/>
    </source>
</evidence>
<dbReference type="SUPFAM" id="SSF56300">
    <property type="entry name" value="Metallo-dependent phosphatases"/>
    <property type="match status" value="1"/>
</dbReference>
<reference evidence="15" key="2">
    <citation type="submission" date="2024-04" db="EMBL/GenBank/DDBJ databases">
        <authorList>
            <person name="Chen Y."/>
            <person name="Shah S."/>
            <person name="Dougan E. K."/>
            <person name="Thang M."/>
            <person name="Chan C."/>
        </authorList>
    </citation>
    <scope>NUCLEOTIDE SEQUENCE [LARGE SCALE GENOMIC DNA]</scope>
</reference>
<dbReference type="Gene3D" id="3.60.21.10">
    <property type="match status" value="1"/>
</dbReference>
<evidence type="ECO:0000259" key="13">
    <source>
        <dbReference type="SMART" id="SM01181"/>
    </source>
</evidence>
<keyword evidence="5 11" id="KW-0547">Nucleotide-binding</keyword>
<dbReference type="CDD" id="cd01488">
    <property type="entry name" value="Uba3_RUB"/>
    <property type="match status" value="1"/>
</dbReference>
<proteinExistence type="inferred from homology"/>
<dbReference type="GO" id="GO:0005524">
    <property type="term" value="F:ATP binding"/>
    <property type="evidence" value="ECO:0007669"/>
    <property type="project" value="UniProtKB-UniRule"/>
</dbReference>
<evidence type="ECO:0000313" key="14">
    <source>
        <dbReference type="EMBL" id="CAI4002693.1"/>
    </source>
</evidence>
<dbReference type="InterPro" id="IPR035985">
    <property type="entry name" value="Ubiquitin-activating_enz"/>
</dbReference>
<dbReference type="Pfam" id="PF00899">
    <property type="entry name" value="ThiF"/>
    <property type="match status" value="1"/>
</dbReference>
<protein>
    <recommendedName>
        <fullName evidence="3 11">NEDD8-activating enzyme E1 catalytic subunit</fullName>
        <ecNumber evidence="8 11">6.2.1.64</ecNumber>
    </recommendedName>
</protein>
<evidence type="ECO:0000256" key="8">
    <source>
        <dbReference type="ARBA" id="ARBA00023624"/>
    </source>
</evidence>
<dbReference type="Gene3D" id="3.10.20.260">
    <property type="entry name" value="NEDD8-activating enzyme E1, catalytic subunit"/>
    <property type="match status" value="1"/>
</dbReference>
<dbReference type="GO" id="GO:0045116">
    <property type="term" value="P:protein neddylation"/>
    <property type="evidence" value="ECO:0007669"/>
    <property type="project" value="UniProtKB-UniRule"/>
</dbReference>
<keyword evidence="6 11" id="KW-0833">Ubl conjugation pathway</keyword>
<feature type="active site" description="Glycyl thioester intermediate" evidence="10">
    <location>
        <position position="209"/>
    </location>
</feature>
<evidence type="ECO:0000256" key="3">
    <source>
        <dbReference type="ARBA" id="ARBA00015203"/>
    </source>
</evidence>
<dbReference type="InterPro" id="IPR023318">
    <property type="entry name" value="Ub_act_enz_dom_a_sf"/>
</dbReference>
<gene>
    <name evidence="14" type="ORF">C1SCF055_LOCUS28630</name>
</gene>
<sequence>MSLGSQKHGHVCRVLMRKSPFADADAFDPGPETIAFLRDNKVLVIGAGGLGCEILKDLALSGFMDIHVIDMDTIDVTNLNRQFLFRQADVGKTKAEVAAAFINKRLGHLGAKVTAHVGKIQDFDESFYRKFFLIIAGLDNIAARRWMNATLHDMVDRTSGEPDPSTIIPLIDGGTEGFKGQARVIIPTMTSCFDCSLDAFPPQVNYPLCTIAETPRLPEHCVEYAVVVLWEQRFPGQKLNRDSPADMQWVFEQAKDRAATFGIPGVTYQLTMGVVKRIIPAIASTNALIAAALVVEALKIATYCGPVLNNYMMYMGQQGVYTHTFPYQKKDDCMVCGGAKLTLNRPKNSTLQELLEHLGAHPSYQLSRPSVSSTSGIVFMQNPKAIREQHEYKLQMSLKELTQADPPVFTEGEDLIVVDPFLGRALMNFTAFNHRWHMPSSSCAGRANMWYSFNVGPVHFVSLNTETDFPGAEEAKTGDGHFSWLKAGGFGAEGEYLRWLEADLKAARDAGKKWIIAGGHRPLMRLSHSGMIELLEKYKVDLYFAGHAHKYWRDPPSADVNASAKFYKDPKGYIQVVAGGAGCDEMAFKVAPQCPAGEGTCVRSEQTPDEDPAKTSQLNPVQLDSRYATDVYSVGRLNVKTSALHFELIDSKHGQLLVLPAVRGSPMFQQWSTLGEFRTVSDVLSNVGLSDEAWEGWLRHIGPLGDDLRILASLPAVAVVAAVGQAVKANGDALNPVEATQVGLAWRTARRVLAMTSGMDEAQFVDVDPWAPTVSGALPPVAKPAASGVKEHVLKMAALVDQSDESELMPPTMEEVHTWTQNFVLVMGAMPDDVEEPTPNQLAALNKRVVKLLAAPYVDFAVWSPFERRASKTHRFRVFTPLGNGQFLQRDLPGPGNFMAWSSSWRVFRAAAIMLKICSLAALEAYYRHVERLVTQWPQCWGLIYSADDTARAEKLEKWRRHWTLEQSRGRQIPGDWDANDPWSCIFHSLIGDEKYWSEKVHIPAAAWLASGGRGVPVVAGEAAVTSQFPGLREDSEDDRPAVSREAKREKRIRKRRKVQADLQELKHLKAANEKASDRSNFQPKGKGKSKSKDQSGAPICFSWAANQGSCANVPPGGECKGSIKRAHKCRKCLSPSHQDKDCKA</sequence>
<dbReference type="EMBL" id="CAMXCT010003141">
    <property type="protein sequence ID" value="CAI4002693.1"/>
    <property type="molecule type" value="Genomic_DNA"/>
</dbReference>
<comment type="function">
    <text evidence="11">Catalytic subunit of the dimeric E1 enzyme, which activates NEDD8.</text>
</comment>
<dbReference type="EMBL" id="CAMXCT030003141">
    <property type="protein sequence ID" value="CAL4790005.1"/>
    <property type="molecule type" value="Genomic_DNA"/>
</dbReference>
<dbReference type="InterPro" id="IPR014929">
    <property type="entry name" value="E2-binding"/>
</dbReference>
<evidence type="ECO:0000256" key="5">
    <source>
        <dbReference type="ARBA" id="ARBA00022741"/>
    </source>
</evidence>
<dbReference type="PANTHER" id="PTHR10953">
    <property type="entry name" value="UBIQUITIN-ACTIVATING ENZYME E1"/>
    <property type="match status" value="1"/>
</dbReference>
<dbReference type="EMBL" id="CAMXCT020003141">
    <property type="protein sequence ID" value="CAL1156068.1"/>
    <property type="molecule type" value="Genomic_DNA"/>
</dbReference>
<dbReference type="GO" id="GO:0019781">
    <property type="term" value="F:NEDD8 activating enzyme activity"/>
    <property type="evidence" value="ECO:0007669"/>
    <property type="project" value="UniProtKB-UniRule"/>
</dbReference>
<keyword evidence="7 11" id="KW-0067">ATP-binding</keyword>
<dbReference type="OrthoDB" id="10255449at2759"/>
<feature type="compositionally biased region" description="Basic and acidic residues" evidence="12">
    <location>
        <begin position="1064"/>
        <end position="1078"/>
    </location>
</feature>
<dbReference type="SUPFAM" id="SSF69572">
    <property type="entry name" value="Activating enzymes of the ubiquitin-like proteins"/>
    <property type="match status" value="1"/>
</dbReference>
<evidence type="ECO:0000256" key="4">
    <source>
        <dbReference type="ARBA" id="ARBA00022598"/>
    </source>
</evidence>
<dbReference type="Pfam" id="PF08825">
    <property type="entry name" value="E2_bind"/>
    <property type="match status" value="1"/>
</dbReference>
<comment type="similarity">
    <text evidence="2 11">Belongs to the ubiquitin-activating E1 family. UBA3 subfamily.</text>
</comment>
<evidence type="ECO:0000256" key="11">
    <source>
        <dbReference type="RuleBase" id="RU368009"/>
    </source>
</evidence>
<keyword evidence="16" id="KW-1185">Reference proteome</keyword>
<evidence type="ECO:0000256" key="12">
    <source>
        <dbReference type="SAM" id="MobiDB-lite"/>
    </source>
</evidence>
<reference evidence="14" key="1">
    <citation type="submission" date="2022-10" db="EMBL/GenBank/DDBJ databases">
        <authorList>
            <person name="Chen Y."/>
            <person name="Dougan E. K."/>
            <person name="Chan C."/>
            <person name="Rhodes N."/>
            <person name="Thang M."/>
        </authorList>
    </citation>
    <scope>NUCLEOTIDE SEQUENCE</scope>
</reference>
<dbReference type="InterPro" id="IPR045886">
    <property type="entry name" value="ThiF/MoeB/HesA"/>
</dbReference>
<evidence type="ECO:0000256" key="2">
    <source>
        <dbReference type="ARBA" id="ARBA00006310"/>
    </source>
</evidence>
<dbReference type="GO" id="GO:0005737">
    <property type="term" value="C:cytoplasm"/>
    <property type="evidence" value="ECO:0007669"/>
    <property type="project" value="TreeGrafter"/>
</dbReference>
<dbReference type="Gene3D" id="3.40.50.720">
    <property type="entry name" value="NAD(P)-binding Rossmann-like Domain"/>
    <property type="match status" value="1"/>
</dbReference>
<dbReference type="SMART" id="SM01181">
    <property type="entry name" value="E2_bind"/>
    <property type="match status" value="1"/>
</dbReference>
<comment type="pathway">
    <text evidence="1 11">Protein modification; protein neddylation.</text>
</comment>
<name>A0A9P1G791_9DINO</name>
<accession>A0A9P1G791</accession>